<evidence type="ECO:0000256" key="4">
    <source>
        <dbReference type="ARBA" id="ARBA00023242"/>
    </source>
</evidence>
<dbReference type="GO" id="GO:0003676">
    <property type="term" value="F:nucleic acid binding"/>
    <property type="evidence" value="ECO:0007669"/>
    <property type="project" value="InterPro"/>
</dbReference>
<feature type="region of interest" description="Disordered" evidence="5">
    <location>
        <begin position="172"/>
        <end position="226"/>
    </location>
</feature>
<dbReference type="SMART" id="SM00451">
    <property type="entry name" value="ZnF_U1"/>
    <property type="match status" value="1"/>
</dbReference>
<dbReference type="Pfam" id="PF12874">
    <property type="entry name" value="zf-met"/>
    <property type="match status" value="1"/>
</dbReference>
<feature type="compositionally biased region" description="Acidic residues" evidence="5">
    <location>
        <begin position="172"/>
        <end position="181"/>
    </location>
</feature>
<evidence type="ECO:0000259" key="6">
    <source>
        <dbReference type="SMART" id="SM00451"/>
    </source>
</evidence>
<dbReference type="InterPro" id="IPR003604">
    <property type="entry name" value="Matrin/U1-like-C_Znf_C2H2"/>
</dbReference>
<evidence type="ECO:0000256" key="3">
    <source>
        <dbReference type="ARBA" id="ARBA00022833"/>
    </source>
</evidence>
<name>F0WS25_9STRA</name>
<dbReference type="EMBL" id="FR824268">
    <property type="protein sequence ID" value="CCA24143.1"/>
    <property type="molecule type" value="Genomic_DNA"/>
</dbReference>
<evidence type="ECO:0000256" key="5">
    <source>
        <dbReference type="SAM" id="MobiDB-lite"/>
    </source>
</evidence>
<organism evidence="7">
    <name type="scientific">Albugo laibachii Nc14</name>
    <dbReference type="NCBI Taxonomy" id="890382"/>
    <lineage>
        <taxon>Eukaryota</taxon>
        <taxon>Sar</taxon>
        <taxon>Stramenopiles</taxon>
        <taxon>Oomycota</taxon>
        <taxon>Peronosporomycetes</taxon>
        <taxon>Albuginales</taxon>
        <taxon>Albuginaceae</taxon>
        <taxon>Albugo</taxon>
    </lineage>
</organism>
<proteinExistence type="predicted"/>
<evidence type="ECO:0000313" key="7">
    <source>
        <dbReference type="EMBL" id="CCA24143.1"/>
    </source>
</evidence>
<dbReference type="InterPro" id="IPR040107">
    <property type="entry name" value="Snu23"/>
</dbReference>
<dbReference type="GO" id="GO:0000398">
    <property type="term" value="P:mRNA splicing, via spliceosome"/>
    <property type="evidence" value="ECO:0007669"/>
    <property type="project" value="InterPro"/>
</dbReference>
<keyword evidence="4" id="KW-0539">Nucleus</keyword>
<reference evidence="7" key="1">
    <citation type="journal article" date="2011" name="PLoS Biol.">
        <title>Gene gain and loss during evolution of obligate parasitism in the white rust pathogen of Arabidopsis thaliana.</title>
        <authorList>
            <person name="Kemen E."/>
            <person name="Gardiner A."/>
            <person name="Schultz-Larsen T."/>
            <person name="Kemen A.C."/>
            <person name="Balmuth A.L."/>
            <person name="Robert-Seilaniantz A."/>
            <person name="Bailey K."/>
            <person name="Holub E."/>
            <person name="Studholme D.J."/>
            <person name="Maclean D."/>
            <person name="Jones J.D."/>
        </authorList>
    </citation>
    <scope>NUCLEOTIDE SEQUENCE</scope>
</reference>
<keyword evidence="3" id="KW-0862">Zinc</keyword>
<dbReference type="SUPFAM" id="SSF57667">
    <property type="entry name" value="beta-beta-alpha zinc fingers"/>
    <property type="match status" value="1"/>
</dbReference>
<evidence type="ECO:0000256" key="1">
    <source>
        <dbReference type="ARBA" id="ARBA00022723"/>
    </source>
</evidence>
<protein>
    <submittedName>
        <fullName evidence="7">Uncharacterized protein AlNc14C223G9167</fullName>
    </submittedName>
</protein>
<feature type="compositionally biased region" description="Basic and acidic residues" evidence="5">
    <location>
        <begin position="192"/>
        <end position="205"/>
    </location>
</feature>
<reference evidence="7" key="2">
    <citation type="submission" date="2011-02" db="EMBL/GenBank/DDBJ databases">
        <authorList>
            <person name="MacLean D."/>
        </authorList>
    </citation>
    <scope>NUCLEOTIDE SEQUENCE</scope>
</reference>
<keyword evidence="1" id="KW-0479">Metal-binding</keyword>
<accession>F0WS25</accession>
<dbReference type="HOGENOM" id="CLU_067237_2_1_1"/>
<evidence type="ECO:0000256" key="2">
    <source>
        <dbReference type="ARBA" id="ARBA00022771"/>
    </source>
</evidence>
<dbReference type="PANTHER" id="PTHR45986:SF1">
    <property type="entry name" value="ZINC FINGER MATRIN-TYPE PROTEIN 2"/>
    <property type="match status" value="1"/>
</dbReference>
<dbReference type="AlphaFoldDB" id="F0WS25"/>
<feature type="domain" description="U1-type" evidence="6">
    <location>
        <begin position="101"/>
        <end position="135"/>
    </location>
</feature>
<dbReference type="FunFam" id="3.30.160.60:FF:002461">
    <property type="entry name" value="Zinc finger matrin-type protein 2"/>
    <property type="match status" value="1"/>
</dbReference>
<keyword evidence="2" id="KW-0863">Zinc-finger</keyword>
<dbReference type="Gene3D" id="3.30.160.60">
    <property type="entry name" value="Classic Zinc Finger"/>
    <property type="match status" value="1"/>
</dbReference>
<dbReference type="PANTHER" id="PTHR45986">
    <property type="entry name" value="ZINC FINGER MATRIN-TYPE PROTEIN 2"/>
    <property type="match status" value="1"/>
</dbReference>
<dbReference type="GO" id="GO:0046540">
    <property type="term" value="C:U4/U6 x U5 tri-snRNP complex"/>
    <property type="evidence" value="ECO:0007669"/>
    <property type="project" value="TreeGrafter"/>
</dbReference>
<dbReference type="GO" id="GO:0008270">
    <property type="term" value="F:zinc ion binding"/>
    <property type="evidence" value="ECO:0007669"/>
    <property type="project" value="UniProtKB-KW"/>
</dbReference>
<gene>
    <name evidence="7" type="primary">AlNc14C223G9167</name>
    <name evidence="7" type="ORF">ALNC14_102870</name>
</gene>
<dbReference type="InterPro" id="IPR036236">
    <property type="entry name" value="Znf_C2H2_sf"/>
</dbReference>
<sequence length="226" mass="25911">MNPPKGVSNVQRRTWDRAHYAKLAELRANGTTSTESENDTKRIRLDRIEFRKAEKKGSSLVEQNTPALLKARESKLALDNDIGKVQMLSQADGSQTPQSSNAGYHCDVCEVTLKDSVAYLDHVNGKRHLRRLGFSMRVERSSVEKVKMRLQKAIQSKWEPLLARKRASVVEDHDECTETVEENEHKRHRKGTDKEKQQNEKKEEISIEEQEMRNMMGFGGFSSTKK</sequence>
<dbReference type="GO" id="GO:0005681">
    <property type="term" value="C:spliceosomal complex"/>
    <property type="evidence" value="ECO:0007669"/>
    <property type="project" value="InterPro"/>
</dbReference>
<dbReference type="InterPro" id="IPR013087">
    <property type="entry name" value="Znf_C2H2_type"/>
</dbReference>